<dbReference type="InterPro" id="IPR027417">
    <property type="entry name" value="P-loop_NTPase"/>
</dbReference>
<evidence type="ECO:0000256" key="5">
    <source>
        <dbReference type="ARBA" id="ARBA00022840"/>
    </source>
</evidence>
<dbReference type="SUPFAM" id="SSF52540">
    <property type="entry name" value="P-loop containing nucleoside triphosphate hydrolases"/>
    <property type="match status" value="1"/>
</dbReference>
<keyword evidence="5" id="KW-0067">ATP-binding</keyword>
<dbReference type="GO" id="GO:0005524">
    <property type="term" value="F:ATP binding"/>
    <property type="evidence" value="ECO:0007669"/>
    <property type="project" value="UniProtKB-KW"/>
</dbReference>
<dbReference type="PANTHER" id="PTHR36766:SF44">
    <property type="entry name" value="NBS-CODING RESISTANCE GENE ANALOG"/>
    <property type="match status" value="1"/>
</dbReference>
<dbReference type="FunFam" id="3.40.50.300:FF:001091">
    <property type="entry name" value="Probable disease resistance protein At1g61300"/>
    <property type="match status" value="1"/>
</dbReference>
<dbReference type="InterPro" id="IPR042197">
    <property type="entry name" value="Apaf_helical"/>
</dbReference>
<dbReference type="Pfam" id="PF00931">
    <property type="entry name" value="NB-ARC"/>
    <property type="match status" value="1"/>
</dbReference>
<keyword evidence="2" id="KW-0433">Leucine-rich repeat</keyword>
<accession>A0AAV1E6S9</accession>
<evidence type="ECO:0000256" key="7">
    <source>
        <dbReference type="SAM" id="SignalP"/>
    </source>
</evidence>
<dbReference type="PRINTS" id="PR00364">
    <property type="entry name" value="DISEASERSIST"/>
</dbReference>
<dbReference type="AlphaFoldDB" id="A0AAV1E6S9"/>
<feature type="region of interest" description="Disordered" evidence="6">
    <location>
        <begin position="685"/>
        <end position="716"/>
    </location>
</feature>
<evidence type="ECO:0000313" key="10">
    <source>
        <dbReference type="Proteomes" id="UP001161247"/>
    </source>
</evidence>
<dbReference type="SUPFAM" id="SSF52047">
    <property type="entry name" value="RNI-like"/>
    <property type="match status" value="1"/>
</dbReference>
<dbReference type="EMBL" id="OX459125">
    <property type="protein sequence ID" value="CAI9114824.1"/>
    <property type="molecule type" value="Genomic_DNA"/>
</dbReference>
<keyword evidence="3" id="KW-0547">Nucleotide-binding</keyword>
<evidence type="ECO:0000259" key="8">
    <source>
        <dbReference type="Pfam" id="PF00931"/>
    </source>
</evidence>
<dbReference type="PANTHER" id="PTHR36766">
    <property type="entry name" value="PLANT BROAD-SPECTRUM MILDEW RESISTANCE PROTEIN RPW8"/>
    <property type="match status" value="1"/>
</dbReference>
<evidence type="ECO:0000256" key="1">
    <source>
        <dbReference type="ARBA" id="ARBA00008894"/>
    </source>
</evidence>
<comment type="similarity">
    <text evidence="1">Belongs to the disease resistance NB-LRR family.</text>
</comment>
<proteinExistence type="inferred from homology"/>
<evidence type="ECO:0000256" key="4">
    <source>
        <dbReference type="ARBA" id="ARBA00022821"/>
    </source>
</evidence>
<keyword evidence="10" id="KW-1185">Reference proteome</keyword>
<sequence>MRNFLWILEMFVLSVGKLCNDENLVSFLNKIEDTVAAIQPVDSDDRAVLNDLIIGSQKEIIKSLEKEIDEWYATLLDSHYPQYSSSLATNEVLEIISSIVKYIPDFISSLSDGFERDMKPEIEVLEEQMTFLTSLMLFAKHGNVKLDLRAVQDLLEAIKILLAECDQQKDPQVSRFIVPSTIQLGFIDFLLEKLTELINGADKPTAKSRALTIQQEFISLRSFLVDIMELRRQHKELQDLWDRIFEHLSNIKSGIEGKRQEIELKRQEIIKVKKATLTNNHHQPTTSSMRREVVGFTDEANSIIDWLNRGSRRLQIVAILGMPGLGKTTLADKAYSEDCVSSHFHVCGWTIVSQTVDEKRVFLSQIDPSKCSGVTTETSAHDVAEKLWRSLRGKRYLIVLDDVWEIDSWSRLQKDFPDDHTGSRIMLTSRRRDYAHDMLDGKPYEPKACNKEESLNLLQNLLFNGNGLPLELQDLGMQIVEACKGLPLVIVIVAGLLQAKDQEGWKEVLDELSSRNMSSEEQWRNAVELSYSRLITRTFKAMPSVLCDLNEVPFPDSFWNLRRLKHLRIWSQISTPEFHFPMENLHLIPDLYKLESISEVRIPYHWGIERLMEKLESLHVSIGKWNLRDTWLDLRLPGNLKKLALSDLPLSWRSLSTIDGLPNLEVLKLIRIKRVQVENGNSDMKLTHYYSDGEESEGTTDEDDSDGYETETSDDQ</sequence>
<name>A0AAV1E6S9_OLDCO</name>
<evidence type="ECO:0000256" key="3">
    <source>
        <dbReference type="ARBA" id="ARBA00022741"/>
    </source>
</evidence>
<evidence type="ECO:0000313" key="9">
    <source>
        <dbReference type="EMBL" id="CAI9114824.1"/>
    </source>
</evidence>
<dbReference type="GO" id="GO:0006952">
    <property type="term" value="P:defense response"/>
    <property type="evidence" value="ECO:0007669"/>
    <property type="project" value="UniProtKB-KW"/>
</dbReference>
<evidence type="ECO:0000256" key="2">
    <source>
        <dbReference type="ARBA" id="ARBA00022614"/>
    </source>
</evidence>
<dbReference type="InterPro" id="IPR002182">
    <property type="entry name" value="NB-ARC"/>
</dbReference>
<feature type="domain" description="NB-ARC" evidence="8">
    <location>
        <begin position="298"/>
        <end position="464"/>
    </location>
</feature>
<organism evidence="9 10">
    <name type="scientific">Oldenlandia corymbosa var. corymbosa</name>
    <dbReference type="NCBI Taxonomy" id="529605"/>
    <lineage>
        <taxon>Eukaryota</taxon>
        <taxon>Viridiplantae</taxon>
        <taxon>Streptophyta</taxon>
        <taxon>Embryophyta</taxon>
        <taxon>Tracheophyta</taxon>
        <taxon>Spermatophyta</taxon>
        <taxon>Magnoliopsida</taxon>
        <taxon>eudicotyledons</taxon>
        <taxon>Gunneridae</taxon>
        <taxon>Pentapetalae</taxon>
        <taxon>asterids</taxon>
        <taxon>lamiids</taxon>
        <taxon>Gentianales</taxon>
        <taxon>Rubiaceae</taxon>
        <taxon>Rubioideae</taxon>
        <taxon>Spermacoceae</taxon>
        <taxon>Hedyotis-Oldenlandia complex</taxon>
        <taxon>Oldenlandia</taxon>
    </lineage>
</organism>
<gene>
    <name evidence="9" type="ORF">OLC1_LOCUS21463</name>
</gene>
<feature type="compositionally biased region" description="Acidic residues" evidence="6">
    <location>
        <begin position="692"/>
        <end position="716"/>
    </location>
</feature>
<feature type="signal peptide" evidence="7">
    <location>
        <begin position="1"/>
        <end position="16"/>
    </location>
</feature>
<dbReference type="Proteomes" id="UP001161247">
    <property type="component" value="Chromosome 8"/>
</dbReference>
<protein>
    <submittedName>
        <fullName evidence="9">OLC1v1015632C1</fullName>
    </submittedName>
</protein>
<dbReference type="Gene3D" id="3.40.50.300">
    <property type="entry name" value="P-loop containing nucleotide triphosphate hydrolases"/>
    <property type="match status" value="1"/>
</dbReference>
<keyword evidence="7" id="KW-0732">Signal</keyword>
<dbReference type="GO" id="GO:0043531">
    <property type="term" value="F:ADP binding"/>
    <property type="evidence" value="ECO:0007669"/>
    <property type="project" value="InterPro"/>
</dbReference>
<evidence type="ECO:0000256" key="6">
    <source>
        <dbReference type="SAM" id="MobiDB-lite"/>
    </source>
</evidence>
<keyword evidence="4" id="KW-0611">Plant defense</keyword>
<reference evidence="9" key="1">
    <citation type="submission" date="2023-03" db="EMBL/GenBank/DDBJ databases">
        <authorList>
            <person name="Julca I."/>
        </authorList>
    </citation>
    <scope>NUCLEOTIDE SEQUENCE</scope>
</reference>
<feature type="chain" id="PRO_5043516492" evidence="7">
    <location>
        <begin position="17"/>
        <end position="716"/>
    </location>
</feature>
<dbReference type="Gene3D" id="1.10.8.430">
    <property type="entry name" value="Helical domain of apoptotic protease-activating factors"/>
    <property type="match status" value="1"/>
</dbReference>